<dbReference type="Gene3D" id="3.40.190.170">
    <property type="entry name" value="Bacterial extracellular solute-binding protein, family 7"/>
    <property type="match status" value="1"/>
</dbReference>
<evidence type="ECO:0000313" key="7">
    <source>
        <dbReference type="Proteomes" id="UP001499967"/>
    </source>
</evidence>
<accession>A0ABN1NEQ5</accession>
<protein>
    <submittedName>
        <fullName evidence="6">Sialic acid TRAP transporter substrate-binding protein SiaP</fullName>
    </submittedName>
</protein>
<evidence type="ECO:0000313" key="6">
    <source>
        <dbReference type="EMBL" id="GAA0904551.1"/>
    </source>
</evidence>
<comment type="similarity">
    <text evidence="2">Belongs to the bacterial solute-binding protein 7 family.</text>
</comment>
<keyword evidence="4 5" id="KW-0732">Signal</keyword>
<dbReference type="Proteomes" id="UP001499967">
    <property type="component" value="Unassembled WGS sequence"/>
</dbReference>
<dbReference type="InterPro" id="IPR018389">
    <property type="entry name" value="DctP_fam"/>
</dbReference>
<organism evidence="6 7">
    <name type="scientific">Pseudonocardia zijingensis</name>
    <dbReference type="NCBI Taxonomy" id="153376"/>
    <lineage>
        <taxon>Bacteria</taxon>
        <taxon>Bacillati</taxon>
        <taxon>Actinomycetota</taxon>
        <taxon>Actinomycetes</taxon>
        <taxon>Pseudonocardiales</taxon>
        <taxon>Pseudonocardiaceae</taxon>
        <taxon>Pseudonocardia</taxon>
    </lineage>
</organism>
<evidence type="ECO:0000256" key="2">
    <source>
        <dbReference type="ARBA" id="ARBA00009023"/>
    </source>
</evidence>
<evidence type="ECO:0000256" key="5">
    <source>
        <dbReference type="SAM" id="SignalP"/>
    </source>
</evidence>
<feature type="chain" id="PRO_5045593605" evidence="5">
    <location>
        <begin position="34"/>
        <end position="345"/>
    </location>
</feature>
<comment type="caution">
    <text evidence="6">The sequence shown here is derived from an EMBL/GenBank/DDBJ whole genome shotgun (WGS) entry which is preliminary data.</text>
</comment>
<dbReference type="NCBIfam" id="NF037995">
    <property type="entry name" value="TRAP_S1"/>
    <property type="match status" value="1"/>
</dbReference>
<dbReference type="PANTHER" id="PTHR33376:SF4">
    <property type="entry name" value="SIALIC ACID-BINDING PERIPLASMIC PROTEIN SIAP"/>
    <property type="match status" value="1"/>
</dbReference>
<sequence>MKGMTMSTQHRRRARVAALTLPLVLAAACGGGADPGGGEQGGAVELTLAHSYTDQQPQHRCGAQVIADEVAAANVGLTVQVFPASQLGGDADRIQSVISGDIDMDIQGASALGAVHEPMSVVDAAYAFEDGEHLARFFGSDASKPLTDGFAEATGTTVLGAWSAGARQFTANQPIRRPEDLAGLRMRFPNSPQFLMNAAALGADPTEVAYEELYLALQQGIVDGQENPIVNIDSQNLGEVQDYLSMSSHQENSNLVLVGPAWEELSQPQKDALAKAVDAAVEQVPGCVEQDEAKILEKWTADGAFQVVDDVDTAAFRAKAEEHLRANLTPEQLTVYEAIRGSATP</sequence>
<evidence type="ECO:0000256" key="4">
    <source>
        <dbReference type="ARBA" id="ARBA00022729"/>
    </source>
</evidence>
<keyword evidence="7" id="KW-1185">Reference proteome</keyword>
<feature type="signal peptide" evidence="5">
    <location>
        <begin position="1"/>
        <end position="33"/>
    </location>
</feature>
<dbReference type="Pfam" id="PF03480">
    <property type="entry name" value="DctP"/>
    <property type="match status" value="1"/>
</dbReference>
<dbReference type="NCBIfam" id="TIGR00787">
    <property type="entry name" value="dctP"/>
    <property type="match status" value="1"/>
</dbReference>
<dbReference type="PROSITE" id="PS51257">
    <property type="entry name" value="PROKAR_LIPOPROTEIN"/>
    <property type="match status" value="1"/>
</dbReference>
<evidence type="ECO:0000256" key="1">
    <source>
        <dbReference type="ARBA" id="ARBA00004196"/>
    </source>
</evidence>
<dbReference type="PANTHER" id="PTHR33376">
    <property type="match status" value="1"/>
</dbReference>
<dbReference type="EMBL" id="BAAAHP010000264">
    <property type="protein sequence ID" value="GAA0904551.1"/>
    <property type="molecule type" value="Genomic_DNA"/>
</dbReference>
<reference evidence="6 7" key="1">
    <citation type="journal article" date="2019" name="Int. J. Syst. Evol. Microbiol.">
        <title>The Global Catalogue of Microorganisms (GCM) 10K type strain sequencing project: providing services to taxonomists for standard genome sequencing and annotation.</title>
        <authorList>
            <consortium name="The Broad Institute Genomics Platform"/>
            <consortium name="The Broad Institute Genome Sequencing Center for Infectious Disease"/>
            <person name="Wu L."/>
            <person name="Ma J."/>
        </authorList>
    </citation>
    <scope>NUCLEOTIDE SEQUENCE [LARGE SCALE GENOMIC DNA]</scope>
    <source>
        <strain evidence="6 7">JCM 11117</strain>
    </source>
</reference>
<keyword evidence="3" id="KW-0813">Transport</keyword>
<name>A0ABN1NEQ5_9PSEU</name>
<gene>
    <name evidence="6" type="ORF">GCM10009559_72460</name>
</gene>
<dbReference type="InterPro" id="IPR004682">
    <property type="entry name" value="TRAP_DctP"/>
</dbReference>
<dbReference type="InterPro" id="IPR038404">
    <property type="entry name" value="TRAP_DctP_sf"/>
</dbReference>
<evidence type="ECO:0000256" key="3">
    <source>
        <dbReference type="ARBA" id="ARBA00022448"/>
    </source>
</evidence>
<proteinExistence type="inferred from homology"/>
<comment type="subcellular location">
    <subcellularLocation>
        <location evidence="1">Cell envelope</location>
    </subcellularLocation>
</comment>